<name>A0A0A5FYQ7_9BACI</name>
<evidence type="ECO:0000313" key="2">
    <source>
        <dbReference type="EMBL" id="KGX83958.1"/>
    </source>
</evidence>
<dbReference type="STRING" id="1385511.GCA_000425225_04043"/>
<gene>
    <name evidence="2" type="ORF">N783_20285</name>
</gene>
<dbReference type="eggNOG" id="ENOG5030CHF">
    <property type="taxonomic scope" value="Bacteria"/>
</dbReference>
<comment type="caution">
    <text evidence="2">The sequence shown here is derived from an EMBL/GenBank/DDBJ whole genome shotgun (WGS) entry which is preliminary data.</text>
</comment>
<keyword evidence="3" id="KW-1185">Reference proteome</keyword>
<proteinExistence type="predicted"/>
<reference evidence="2 3" key="1">
    <citation type="submission" date="2013-08" db="EMBL/GenBank/DDBJ databases">
        <authorList>
            <person name="Huang J."/>
            <person name="Wang G."/>
        </authorList>
    </citation>
    <scope>NUCLEOTIDE SEQUENCE [LARGE SCALE GENOMIC DNA]</scope>
    <source>
        <strain evidence="2 3">BH030004</strain>
    </source>
</reference>
<feature type="region of interest" description="Disordered" evidence="1">
    <location>
        <begin position="1"/>
        <end position="31"/>
    </location>
</feature>
<evidence type="ECO:0000313" key="3">
    <source>
        <dbReference type="Proteomes" id="UP000030403"/>
    </source>
</evidence>
<accession>A0A0A5FYQ7</accession>
<protein>
    <submittedName>
        <fullName evidence="2">Uncharacterized protein</fullName>
    </submittedName>
</protein>
<dbReference type="AlphaFoldDB" id="A0A0A5FYQ7"/>
<evidence type="ECO:0000256" key="1">
    <source>
        <dbReference type="SAM" id="MobiDB-lite"/>
    </source>
</evidence>
<dbReference type="RefSeq" id="WP_027447527.1">
    <property type="nucleotide sequence ID" value="NZ_AULJ01000068.1"/>
</dbReference>
<organism evidence="2 3">
    <name type="scientific">Pontibacillus marinus BH030004 = DSM 16465</name>
    <dbReference type="NCBI Taxonomy" id="1385511"/>
    <lineage>
        <taxon>Bacteria</taxon>
        <taxon>Bacillati</taxon>
        <taxon>Bacillota</taxon>
        <taxon>Bacilli</taxon>
        <taxon>Bacillales</taxon>
        <taxon>Bacillaceae</taxon>
        <taxon>Pontibacillus</taxon>
    </lineage>
</organism>
<feature type="compositionally biased region" description="Basic and acidic residues" evidence="1">
    <location>
        <begin position="15"/>
        <end position="29"/>
    </location>
</feature>
<dbReference type="EMBL" id="AVPF01000073">
    <property type="protein sequence ID" value="KGX83958.1"/>
    <property type="molecule type" value="Genomic_DNA"/>
</dbReference>
<dbReference type="Proteomes" id="UP000030403">
    <property type="component" value="Unassembled WGS sequence"/>
</dbReference>
<sequence>MKGNLPAIGGGSGDSGEKDQAPAPDDTKTMDSSITWNTLIEGNQFNSMKLSKLTQNPKHATFTGDIVLSGSVVKKDTGYKFHVSDFTKSKLPLMEEQKGMLIVDFENIDDLQGSLQKANEEEAFIKFIISEYHYRSVDEQIERSITVNGVILDGDYKEVNPQ</sequence>